<evidence type="ECO:0000313" key="2">
    <source>
        <dbReference type="Proteomes" id="UP001367508"/>
    </source>
</evidence>
<sequence>MYYGNYQGPNSAAWILDLHALSLLYSGDPRVVFTNTHRLEWTSVAIITITKARVSSVIRKVKQSYGSSIEPALNQQVAISLFSSRPYAVTQHRPTSIVSK</sequence>
<accession>A0AAN9L3C1</accession>
<dbReference type="Proteomes" id="UP001367508">
    <property type="component" value="Unassembled WGS sequence"/>
</dbReference>
<protein>
    <submittedName>
        <fullName evidence="1">Uncharacterized protein</fullName>
    </submittedName>
</protein>
<name>A0AAN9L3C1_CANGL</name>
<proteinExistence type="predicted"/>
<organism evidence="1 2">
    <name type="scientific">Canavalia gladiata</name>
    <name type="common">Sword bean</name>
    <name type="synonym">Dolichos gladiatus</name>
    <dbReference type="NCBI Taxonomy" id="3824"/>
    <lineage>
        <taxon>Eukaryota</taxon>
        <taxon>Viridiplantae</taxon>
        <taxon>Streptophyta</taxon>
        <taxon>Embryophyta</taxon>
        <taxon>Tracheophyta</taxon>
        <taxon>Spermatophyta</taxon>
        <taxon>Magnoliopsida</taxon>
        <taxon>eudicotyledons</taxon>
        <taxon>Gunneridae</taxon>
        <taxon>Pentapetalae</taxon>
        <taxon>rosids</taxon>
        <taxon>fabids</taxon>
        <taxon>Fabales</taxon>
        <taxon>Fabaceae</taxon>
        <taxon>Papilionoideae</taxon>
        <taxon>50 kb inversion clade</taxon>
        <taxon>NPAAA clade</taxon>
        <taxon>indigoferoid/millettioid clade</taxon>
        <taxon>Phaseoleae</taxon>
        <taxon>Canavalia</taxon>
    </lineage>
</organism>
<gene>
    <name evidence="1" type="ORF">VNO77_22827</name>
</gene>
<dbReference type="EMBL" id="JAYMYQ010000005">
    <property type="protein sequence ID" value="KAK7328710.1"/>
    <property type="molecule type" value="Genomic_DNA"/>
</dbReference>
<reference evidence="1 2" key="1">
    <citation type="submission" date="2024-01" db="EMBL/GenBank/DDBJ databases">
        <title>The genomes of 5 underutilized Papilionoideae crops provide insights into root nodulation and disease resistanc.</title>
        <authorList>
            <person name="Jiang F."/>
        </authorList>
    </citation>
    <scope>NUCLEOTIDE SEQUENCE [LARGE SCALE GENOMIC DNA]</scope>
    <source>
        <strain evidence="1">LVBAO_FW01</strain>
        <tissue evidence="1">Leaves</tissue>
    </source>
</reference>
<dbReference type="AlphaFoldDB" id="A0AAN9L3C1"/>
<keyword evidence="2" id="KW-1185">Reference proteome</keyword>
<evidence type="ECO:0000313" key="1">
    <source>
        <dbReference type="EMBL" id="KAK7328710.1"/>
    </source>
</evidence>
<comment type="caution">
    <text evidence="1">The sequence shown here is derived from an EMBL/GenBank/DDBJ whole genome shotgun (WGS) entry which is preliminary data.</text>
</comment>